<evidence type="ECO:0000313" key="1">
    <source>
        <dbReference type="EMBL" id="OSN03217.1"/>
    </source>
</evidence>
<dbReference type="EMBL" id="LUTQ01000137">
    <property type="protein sequence ID" value="OSN03217.1"/>
    <property type="molecule type" value="Genomic_DNA"/>
</dbReference>
<protein>
    <submittedName>
        <fullName evidence="1">Uncharacterized protein</fullName>
    </submittedName>
</protein>
<proteinExistence type="predicted"/>
<gene>
    <name evidence="1" type="ORF">AU512_16730</name>
</gene>
<reference evidence="1 2" key="1">
    <citation type="submission" date="2016-02" db="EMBL/GenBank/DDBJ databases">
        <title>Species-wide whole genome sequencing reveals diversity, host range in Lonsdalea quercina.</title>
        <authorList>
            <person name="Li Y."/>
        </authorList>
    </citation>
    <scope>NUCLEOTIDE SEQUENCE [LARGE SCALE GENOMIC DNA]</scope>
    <source>
        <strain evidence="1 2">LMG 26265</strain>
    </source>
</reference>
<name>A0ABX3XCE1_9GAMM</name>
<dbReference type="Proteomes" id="UP000194040">
    <property type="component" value="Unassembled WGS sequence"/>
</dbReference>
<comment type="caution">
    <text evidence="1">The sequence shown here is derived from an EMBL/GenBank/DDBJ whole genome shotgun (WGS) entry which is preliminary data.</text>
</comment>
<sequence length="127" mass="13751">MDPLGLATCKVYRQITPDDLARLEQGLGIKPKGIGGSIADHVKGLDTEHISASLTKEATNRFRSGNGLIEIDVKKAIQGGAKFIDHNNVLQAAEKFGSLITRRDAKRALEVLFKGEIPFDAIKIIGK</sequence>
<accession>A0ABX3XCE1</accession>
<organism evidence="1 2">
    <name type="scientific">Lonsdalea iberica</name>
    <dbReference type="NCBI Taxonomy" id="1082703"/>
    <lineage>
        <taxon>Bacteria</taxon>
        <taxon>Pseudomonadati</taxon>
        <taxon>Pseudomonadota</taxon>
        <taxon>Gammaproteobacteria</taxon>
        <taxon>Enterobacterales</taxon>
        <taxon>Pectobacteriaceae</taxon>
        <taxon>Lonsdalea</taxon>
    </lineage>
</organism>
<evidence type="ECO:0000313" key="2">
    <source>
        <dbReference type="Proteomes" id="UP000194040"/>
    </source>
</evidence>
<keyword evidence="2" id="KW-1185">Reference proteome</keyword>